<dbReference type="GO" id="GO:0050295">
    <property type="term" value="F:steryl-beta-glucosidase activity"/>
    <property type="evidence" value="ECO:0007669"/>
    <property type="project" value="TreeGrafter"/>
</dbReference>
<dbReference type="Gene3D" id="2.60.40.1180">
    <property type="entry name" value="Golgi alpha-mannosidase II"/>
    <property type="match status" value="1"/>
</dbReference>
<dbReference type="Proteomes" id="UP000298138">
    <property type="component" value="Unassembled WGS sequence"/>
</dbReference>
<evidence type="ECO:0000259" key="4">
    <source>
        <dbReference type="Pfam" id="PF18564"/>
    </source>
</evidence>
<feature type="domain" description="Glycoside hydrolase family 5 C-terminal" evidence="4">
    <location>
        <begin position="618"/>
        <end position="699"/>
    </location>
</feature>
<name>A0A4S2N298_9PEZI</name>
<dbReference type="InterPro" id="IPR013780">
    <property type="entry name" value="Glyco_hydro_b"/>
</dbReference>
<gene>
    <name evidence="5" type="ORF">EX30DRAFT_370295</name>
</gene>
<dbReference type="GO" id="GO:0005975">
    <property type="term" value="P:carbohydrate metabolic process"/>
    <property type="evidence" value="ECO:0007669"/>
    <property type="project" value="InterPro"/>
</dbReference>
<reference evidence="5 6" key="1">
    <citation type="submission" date="2019-04" db="EMBL/GenBank/DDBJ databases">
        <title>Comparative genomics and transcriptomics to analyze fruiting body development in filamentous ascomycetes.</title>
        <authorList>
            <consortium name="DOE Joint Genome Institute"/>
            <person name="Lutkenhaus R."/>
            <person name="Traeger S."/>
            <person name="Breuer J."/>
            <person name="Kuo A."/>
            <person name="Lipzen A."/>
            <person name="Pangilinan J."/>
            <person name="Dilworth D."/>
            <person name="Sandor L."/>
            <person name="Poggeler S."/>
            <person name="Barry K."/>
            <person name="Grigoriev I.V."/>
            <person name="Nowrousian M."/>
        </authorList>
    </citation>
    <scope>NUCLEOTIDE SEQUENCE [LARGE SCALE GENOMIC DNA]</scope>
    <source>
        <strain evidence="5 6">CBS 389.68</strain>
    </source>
</reference>
<evidence type="ECO:0000313" key="5">
    <source>
        <dbReference type="EMBL" id="TGZ83279.1"/>
    </source>
</evidence>
<accession>A0A4S2N298</accession>
<dbReference type="FunFam" id="3.20.20.80:FF:000131">
    <property type="entry name" value="Glycoside hydrolase superfamily"/>
    <property type="match status" value="1"/>
</dbReference>
<keyword evidence="2 5" id="KW-0378">Hydrolase</keyword>
<dbReference type="InterPro" id="IPR017853">
    <property type="entry name" value="GH"/>
</dbReference>
<evidence type="ECO:0000256" key="2">
    <source>
        <dbReference type="ARBA" id="ARBA00022801"/>
    </source>
</evidence>
<dbReference type="SUPFAM" id="SSF51445">
    <property type="entry name" value="(Trans)glycosidases"/>
    <property type="match status" value="1"/>
</dbReference>
<proteinExistence type="inferred from homology"/>
<organism evidence="5 6">
    <name type="scientific">Ascodesmis nigricans</name>
    <dbReference type="NCBI Taxonomy" id="341454"/>
    <lineage>
        <taxon>Eukaryota</taxon>
        <taxon>Fungi</taxon>
        <taxon>Dikarya</taxon>
        <taxon>Ascomycota</taxon>
        <taxon>Pezizomycotina</taxon>
        <taxon>Pezizomycetes</taxon>
        <taxon>Pezizales</taxon>
        <taxon>Ascodesmidaceae</taxon>
        <taxon>Ascodesmis</taxon>
    </lineage>
</organism>
<evidence type="ECO:0000256" key="3">
    <source>
        <dbReference type="ARBA" id="ARBA00023295"/>
    </source>
</evidence>
<dbReference type="AlphaFoldDB" id="A0A4S2N298"/>
<dbReference type="FunFam" id="3.20.20.80:FF:000174">
    <property type="entry name" value="YIR007W-like protein"/>
    <property type="match status" value="1"/>
</dbReference>
<dbReference type="Gene3D" id="3.20.20.80">
    <property type="entry name" value="Glycosidases"/>
    <property type="match status" value="2"/>
</dbReference>
<evidence type="ECO:0000313" key="6">
    <source>
        <dbReference type="Proteomes" id="UP000298138"/>
    </source>
</evidence>
<dbReference type="PROSITE" id="PS00659">
    <property type="entry name" value="GLYCOSYL_HYDROL_F5"/>
    <property type="match status" value="1"/>
</dbReference>
<dbReference type="STRING" id="341454.A0A4S2N298"/>
<dbReference type="InterPro" id="IPR052066">
    <property type="entry name" value="Glycosphingolipid_Hydrolases"/>
</dbReference>
<dbReference type="InterPro" id="IPR041036">
    <property type="entry name" value="GH5_C"/>
</dbReference>
<dbReference type="OrthoDB" id="9971853at2759"/>
<evidence type="ECO:0000256" key="1">
    <source>
        <dbReference type="ARBA" id="ARBA00005641"/>
    </source>
</evidence>
<dbReference type="GO" id="GO:1904462">
    <property type="term" value="P:ergosteryl 3-beta-D-glucoside catabolic process"/>
    <property type="evidence" value="ECO:0007669"/>
    <property type="project" value="TreeGrafter"/>
</dbReference>
<dbReference type="FunCoup" id="A0A4S2N298">
    <property type="interactions" value="23"/>
</dbReference>
<dbReference type="InterPro" id="IPR018087">
    <property type="entry name" value="Glyco_hydro_5_CS"/>
</dbReference>
<comment type="similarity">
    <text evidence="1">Belongs to the glycosyl hydrolase 5 (cellulase A) family.</text>
</comment>
<keyword evidence="6" id="KW-1185">Reference proteome</keyword>
<protein>
    <submittedName>
        <fullName evidence="5">Glycoside hydrolase</fullName>
    </submittedName>
</protein>
<dbReference type="InParanoid" id="A0A4S2N298"/>
<dbReference type="PANTHER" id="PTHR31308">
    <property type="match status" value="1"/>
</dbReference>
<dbReference type="PANTHER" id="PTHR31308:SF5">
    <property type="entry name" value="ERGOSTERYL-BETA-GLUCOSIDASE"/>
    <property type="match status" value="1"/>
</dbReference>
<keyword evidence="3" id="KW-0326">Glycosidase</keyword>
<dbReference type="EMBL" id="ML220114">
    <property type="protein sequence ID" value="TGZ83279.1"/>
    <property type="molecule type" value="Genomic_DNA"/>
</dbReference>
<sequence length="732" mass="83025">MPNFLTIDGVHFKDEHNRVVTLRGINCAAEAKYPTKPDTPSHVYEHFFDGDNVSFVGRPFKLEDADIHFQRLRNYGYNTLRYIFTWEAIEAKGPGIYDEEWIDSTIALLRRAKDYNFMVIMDPHQDVWSRFAGGSGAPMWTLYAMGLNPQTFDVTEAALVHNTWPKPEEFPKMIWSTNYQRLACLVAWTLFFAGRDFAPNAVIDGRNIQDYLQGHFIDAMVHLAKRIHEAGDLEDNPIIGWESINEPNRGLIGYKTIDSIPAEQKLRKGTSPTAWQAILLGSGRALEVEMFEFGNMGPYSVGKKMVDPKGVQAWLPADYDDSRYGWKRDPEWKLGECIWAQNGVWDPMTDTLLKSDYFSKKPSGEPLSAAHFTDTYFMDHYRLYQKAIRAVHKSAIIFCQPPVLEIPPLIKGTDDVHDRMVYSPHYYDGITLMTKKWNRFYNVDVLGVLRGRYWTPAFAVRIGETAIRNCLRDQLKAITQEGLDNIGETPCLFSEIGIPYDMDGKAAYKSGDWNSQIHAMDANHFALEGANLHYTLWTYSHQNTHQWGDQWNGEDLSIYSLDDVSPASTAATTNGIGDDTDIDPANLKRALTKDTMSTNRSSLSDEPRSGRAAEAFIRPSPIYTAGIILESGFNLAKTTFRMKVKAAKPAEEEAPTEIFVPPLHFPEPIEVEANGRWEHDAGENVLRWWNTEGVQELTIKGVPSKVWRLSDEYAYTSYAATFADGYGQCAVM</sequence>
<dbReference type="Pfam" id="PF18564">
    <property type="entry name" value="Glyco_hydro_5_C"/>
    <property type="match status" value="1"/>
</dbReference>